<dbReference type="AlphaFoldDB" id="A0A644TUP0"/>
<reference evidence="1" key="1">
    <citation type="submission" date="2019-08" db="EMBL/GenBank/DDBJ databases">
        <authorList>
            <person name="Kucharzyk K."/>
            <person name="Murdoch R.W."/>
            <person name="Higgins S."/>
            <person name="Loffler F."/>
        </authorList>
    </citation>
    <scope>NUCLEOTIDE SEQUENCE</scope>
</reference>
<proteinExistence type="predicted"/>
<evidence type="ECO:0008006" key="2">
    <source>
        <dbReference type="Google" id="ProtNLM"/>
    </source>
</evidence>
<dbReference type="SMART" id="SM00028">
    <property type="entry name" value="TPR"/>
    <property type="match status" value="1"/>
</dbReference>
<dbReference type="SUPFAM" id="SSF48452">
    <property type="entry name" value="TPR-like"/>
    <property type="match status" value="1"/>
</dbReference>
<dbReference type="EMBL" id="VSSQ01000051">
    <property type="protein sequence ID" value="MPL70197.1"/>
    <property type="molecule type" value="Genomic_DNA"/>
</dbReference>
<accession>A0A644TUP0</accession>
<evidence type="ECO:0000313" key="1">
    <source>
        <dbReference type="EMBL" id="MPL70197.1"/>
    </source>
</evidence>
<sequence length="245" mass="28899">MNKQITLKLFIFLVFSIMSLYSYSSEEKKTIYNSYISDNMAVWKKTIDNMHFETKKDNQRELALLNYEYGYIGWCIGNKRFKDAKQYINRSQARMSKLKKIKANIPIIHAYQSAYYGFEIGLNKIKAPFVGPKSIEEAEKSISLDKDNYFGYIQMGNIEYYMPSTFGGSKQKALQYYLKAKLIMDKSKPENDWTYINLIAIIGMTYQELNNPKKAEEYYKLALKISPDFKWVKNELYPQFLKKTK</sequence>
<dbReference type="PROSITE" id="PS50005">
    <property type="entry name" value="TPR"/>
    <property type="match status" value="1"/>
</dbReference>
<dbReference type="InterPro" id="IPR019734">
    <property type="entry name" value="TPR_rpt"/>
</dbReference>
<comment type="caution">
    <text evidence="1">The sequence shown here is derived from an EMBL/GenBank/DDBJ whole genome shotgun (WGS) entry which is preliminary data.</text>
</comment>
<dbReference type="Gene3D" id="1.25.40.10">
    <property type="entry name" value="Tetratricopeptide repeat domain"/>
    <property type="match status" value="1"/>
</dbReference>
<gene>
    <name evidence="1" type="ORF">SDC9_15950</name>
</gene>
<protein>
    <recommendedName>
        <fullName evidence="2">Tetratricopeptide repeat protein</fullName>
    </recommendedName>
</protein>
<name>A0A644TUP0_9ZZZZ</name>
<organism evidence="1">
    <name type="scientific">bioreactor metagenome</name>
    <dbReference type="NCBI Taxonomy" id="1076179"/>
    <lineage>
        <taxon>unclassified sequences</taxon>
        <taxon>metagenomes</taxon>
        <taxon>ecological metagenomes</taxon>
    </lineage>
</organism>
<dbReference type="Pfam" id="PF13181">
    <property type="entry name" value="TPR_8"/>
    <property type="match status" value="1"/>
</dbReference>
<dbReference type="InterPro" id="IPR011990">
    <property type="entry name" value="TPR-like_helical_dom_sf"/>
</dbReference>